<evidence type="ECO:0000256" key="2">
    <source>
        <dbReference type="ARBA" id="ARBA00004613"/>
    </source>
</evidence>
<dbReference type="CDD" id="cd07484">
    <property type="entry name" value="Peptidases_S8_Thermitase_like"/>
    <property type="match status" value="1"/>
</dbReference>
<dbReference type="GO" id="GO:0005576">
    <property type="term" value="C:extracellular region"/>
    <property type="evidence" value="ECO:0007669"/>
    <property type="project" value="UniProtKB-SubCell"/>
</dbReference>
<feature type="domain" description="Fervidolysin-like N-terminal prodomain" evidence="12">
    <location>
        <begin position="24"/>
        <end position="102"/>
    </location>
</feature>
<dbReference type="InterPro" id="IPR023828">
    <property type="entry name" value="Peptidase_S8_Ser-AS"/>
</dbReference>
<dbReference type="SUPFAM" id="SSF54897">
    <property type="entry name" value="Protease propeptides/inhibitors"/>
    <property type="match status" value="1"/>
</dbReference>
<keyword evidence="5 9" id="KW-0645">Protease</keyword>
<keyword evidence="7 9" id="KW-0720">Serine protease</keyword>
<comment type="subcellular location">
    <subcellularLocation>
        <location evidence="2">Secreted</location>
    </subcellularLocation>
</comment>
<comment type="similarity">
    <text evidence="3 9">Belongs to the peptidase S8 family.</text>
</comment>
<dbReference type="InterPro" id="IPR050131">
    <property type="entry name" value="Peptidase_S8_subtilisin-like"/>
</dbReference>
<evidence type="ECO:0000256" key="1">
    <source>
        <dbReference type="ARBA" id="ARBA00001913"/>
    </source>
</evidence>
<dbReference type="Pfam" id="PF00082">
    <property type="entry name" value="Peptidase_S8"/>
    <property type="match status" value="1"/>
</dbReference>
<dbReference type="InterPro" id="IPR015500">
    <property type="entry name" value="Peptidase_S8_subtilisin-rel"/>
</dbReference>
<evidence type="ECO:0000259" key="12">
    <source>
        <dbReference type="Pfam" id="PF22148"/>
    </source>
</evidence>
<evidence type="ECO:0000256" key="5">
    <source>
        <dbReference type="ARBA" id="ARBA00022670"/>
    </source>
</evidence>
<keyword evidence="10" id="KW-0732">Signal</keyword>
<gene>
    <name evidence="13" type="ORF">YBT1518_02065</name>
</gene>
<feature type="active site" description="Charge relay system" evidence="9">
    <location>
        <position position="333"/>
    </location>
</feature>
<sequence>MKKKFCYIFTSLFVFLFSFFPFTSATKAETKHGDYVPNQLIVKFKDSPSLKNIQNFHKSVGTTVLSKDDTLGFEVVQFDKGTVQEKMKAYKNNPDVEYVEPNYYFHALWTPNDPSFKQQYGLVRIQAHDAWETQRGDASVKIAIVDTGGQKSHRDLATKVIYGHDYVSNDNISNDGNGHGTHCAGIAAALTNNKIGIAGVAPQASIYAVRVLNNQGSGTLDNVAKGITEAADSGAKVISLSLGASNGGTALQQAIQYAWNKGAVIVAAAGNAGNTAPNYPAYYENVIAVASTDSNDEKSSFSTYGTWVDAAAPGSNIYSTYKGNSYQTLSGTSMATPHVAGVAALLATKGYTNTPIRQIIEKRADKITGTGTYWQNGRINANKAVNTVPSIQQQAS</sequence>
<evidence type="ECO:0000256" key="7">
    <source>
        <dbReference type="ARBA" id="ARBA00022825"/>
    </source>
</evidence>
<name>A0A9W3PDU5_BACTU</name>
<accession>A0A9W3PDU5</accession>
<dbReference type="KEGG" id="bthu:YBT1518_02065"/>
<evidence type="ECO:0000313" key="14">
    <source>
        <dbReference type="Proteomes" id="UP000018566"/>
    </source>
</evidence>
<keyword evidence="8" id="KW-0106">Calcium</keyword>
<feature type="signal peptide" evidence="10">
    <location>
        <begin position="1"/>
        <end position="27"/>
    </location>
</feature>
<keyword evidence="4" id="KW-0964">Secreted</keyword>
<dbReference type="GO" id="GO:0006508">
    <property type="term" value="P:proteolysis"/>
    <property type="evidence" value="ECO:0007669"/>
    <property type="project" value="UniProtKB-KW"/>
</dbReference>
<evidence type="ECO:0000256" key="10">
    <source>
        <dbReference type="SAM" id="SignalP"/>
    </source>
</evidence>
<comment type="cofactor">
    <cofactor evidence="1">
        <name>Ca(2+)</name>
        <dbReference type="ChEBI" id="CHEBI:29108"/>
    </cofactor>
</comment>
<dbReference type="Gene3D" id="3.40.50.200">
    <property type="entry name" value="Peptidase S8/S53 domain"/>
    <property type="match status" value="1"/>
</dbReference>
<reference evidence="13 14" key="1">
    <citation type="submission" date="2013-05" db="EMBL/GenBank/DDBJ databases">
        <title>Complete genome sequence of Bacillus thuringiensis YBT-1518, a typical strain with high toxicity to nematode.</title>
        <authorList>
            <person name="Wang P."/>
            <person name="Zhang C."/>
            <person name="Guo M."/>
            <person name="Guo S."/>
            <person name="Zhu Y."/>
            <person name="Zheng J."/>
            <person name="Zhu L."/>
            <person name="Ruan L."/>
            <person name="Peng D."/>
            <person name="Sun M."/>
        </authorList>
    </citation>
    <scope>NUCLEOTIDE SEQUENCE [LARGE SCALE GENOMIC DNA]</scope>
    <source>
        <strain evidence="13 14">YBT-1518</strain>
    </source>
</reference>
<evidence type="ECO:0000256" key="9">
    <source>
        <dbReference type="PROSITE-ProRule" id="PRU01240"/>
    </source>
</evidence>
<evidence type="ECO:0000256" key="8">
    <source>
        <dbReference type="ARBA" id="ARBA00022837"/>
    </source>
</evidence>
<evidence type="ECO:0000259" key="11">
    <source>
        <dbReference type="Pfam" id="PF00082"/>
    </source>
</evidence>
<dbReference type="InterPro" id="IPR036852">
    <property type="entry name" value="Peptidase_S8/S53_dom_sf"/>
</dbReference>
<dbReference type="InterPro" id="IPR022398">
    <property type="entry name" value="Peptidase_S8_His-AS"/>
</dbReference>
<feature type="chain" id="PRO_5040718808" evidence="10">
    <location>
        <begin position="28"/>
        <end position="396"/>
    </location>
</feature>
<evidence type="ECO:0000256" key="3">
    <source>
        <dbReference type="ARBA" id="ARBA00011073"/>
    </source>
</evidence>
<evidence type="ECO:0000256" key="6">
    <source>
        <dbReference type="ARBA" id="ARBA00022801"/>
    </source>
</evidence>
<feature type="active site" description="Charge relay system" evidence="9">
    <location>
        <position position="146"/>
    </location>
</feature>
<dbReference type="GO" id="GO:0004252">
    <property type="term" value="F:serine-type endopeptidase activity"/>
    <property type="evidence" value="ECO:0007669"/>
    <property type="project" value="UniProtKB-UniRule"/>
</dbReference>
<dbReference type="Pfam" id="PF22148">
    <property type="entry name" value="Fervidolysin_NPro-like"/>
    <property type="match status" value="1"/>
</dbReference>
<dbReference type="FunFam" id="3.40.50.200:FF:000017">
    <property type="entry name" value="Intracellular serine protease"/>
    <property type="match status" value="1"/>
</dbReference>
<proteinExistence type="inferred from homology"/>
<dbReference type="PANTHER" id="PTHR43806:SF11">
    <property type="entry name" value="CEREVISIN-RELATED"/>
    <property type="match status" value="1"/>
</dbReference>
<protein>
    <submittedName>
        <fullName evidence="13">Alkaline serine protease, subtilase family protein</fullName>
    </submittedName>
</protein>
<evidence type="ECO:0000313" key="13">
    <source>
        <dbReference type="EMBL" id="AHA69639.1"/>
    </source>
</evidence>
<dbReference type="RefSeq" id="WP_023520959.1">
    <property type="nucleotide sequence ID" value="NC_022873.1"/>
</dbReference>
<keyword evidence="6 9" id="KW-0378">Hydrolase</keyword>
<dbReference type="PROSITE" id="PS00137">
    <property type="entry name" value="SUBTILASE_HIS"/>
    <property type="match status" value="1"/>
</dbReference>
<dbReference type="EMBL" id="CP005935">
    <property type="protein sequence ID" value="AHA69639.1"/>
    <property type="molecule type" value="Genomic_DNA"/>
</dbReference>
<feature type="domain" description="Peptidase S8/S53" evidence="11">
    <location>
        <begin position="139"/>
        <end position="366"/>
    </location>
</feature>
<dbReference type="InterPro" id="IPR034084">
    <property type="entry name" value="Thermitase-like_dom"/>
</dbReference>
<dbReference type="InterPro" id="IPR000209">
    <property type="entry name" value="Peptidase_S8/S53_dom"/>
</dbReference>
<dbReference type="PROSITE" id="PS51892">
    <property type="entry name" value="SUBTILASE"/>
    <property type="match status" value="1"/>
</dbReference>
<dbReference type="PRINTS" id="PR00723">
    <property type="entry name" value="SUBTILISIN"/>
</dbReference>
<dbReference type="AlphaFoldDB" id="A0A9W3PDU5"/>
<dbReference type="SUPFAM" id="SSF52743">
    <property type="entry name" value="Subtilisin-like"/>
    <property type="match status" value="1"/>
</dbReference>
<feature type="active site" description="Charge relay system" evidence="9">
    <location>
        <position position="179"/>
    </location>
</feature>
<dbReference type="InterPro" id="IPR054399">
    <property type="entry name" value="Fervidolysin-like_N_prodom"/>
</dbReference>
<dbReference type="PANTHER" id="PTHR43806">
    <property type="entry name" value="PEPTIDASE S8"/>
    <property type="match status" value="1"/>
</dbReference>
<organism evidence="13 14">
    <name type="scientific">Bacillus thuringiensis YBT-1518</name>
    <dbReference type="NCBI Taxonomy" id="529122"/>
    <lineage>
        <taxon>Bacteria</taxon>
        <taxon>Bacillati</taxon>
        <taxon>Bacillota</taxon>
        <taxon>Bacilli</taxon>
        <taxon>Bacillales</taxon>
        <taxon>Bacillaceae</taxon>
        <taxon>Bacillus</taxon>
        <taxon>Bacillus cereus group</taxon>
    </lineage>
</organism>
<evidence type="ECO:0000256" key="4">
    <source>
        <dbReference type="ARBA" id="ARBA00022525"/>
    </source>
</evidence>
<dbReference type="PROSITE" id="PS00138">
    <property type="entry name" value="SUBTILASE_SER"/>
    <property type="match status" value="1"/>
</dbReference>
<dbReference type="Proteomes" id="UP000018566">
    <property type="component" value="Chromosome"/>
</dbReference>